<feature type="compositionally biased region" description="Basic and acidic residues" evidence="1">
    <location>
        <begin position="144"/>
        <end position="153"/>
    </location>
</feature>
<reference evidence="2 3" key="1">
    <citation type="journal article" date="2009" name="Stand. Genomic Sci.">
        <title>Complete genome sequence of Slackia heliotrinireducens type strain (RHS 1).</title>
        <authorList>
            <person name="Pukall R."/>
            <person name="Lapidus A."/>
            <person name="Nolan M."/>
            <person name="Copeland A."/>
            <person name="Glavina Del Rio T."/>
            <person name="Lucas S."/>
            <person name="Chen F."/>
            <person name="Tice H."/>
            <person name="Cheng J.F."/>
            <person name="Chertkov O."/>
            <person name="Bruce D."/>
            <person name="Goodwin L."/>
            <person name="Kuske C."/>
            <person name="Brettin T."/>
            <person name="Detter J.C."/>
            <person name="Han C."/>
            <person name="Pitluck S."/>
            <person name="Pati A."/>
            <person name="Mavrommatis K."/>
            <person name="Ivanova N."/>
            <person name="Ovchinnikova G."/>
            <person name="Chen A."/>
            <person name="Palaniappan K."/>
            <person name="Schneider S."/>
            <person name="Rohde M."/>
            <person name="Chain P."/>
            <person name="D'haeseleer P."/>
            <person name="Goker M."/>
            <person name="Bristow J."/>
            <person name="Eisen J.A."/>
            <person name="Markowitz V."/>
            <person name="Kyrpides N.C."/>
            <person name="Klenk H.P."/>
            <person name="Hugenholtz P."/>
        </authorList>
    </citation>
    <scope>NUCLEOTIDE SEQUENCE [LARGE SCALE GENOMIC DNA]</scope>
    <source>
        <strain evidence="3">ATCC 29202 / DSM 20476 / NCTC 11029 / RHS 1</strain>
    </source>
</reference>
<dbReference type="AlphaFoldDB" id="C7N2G0"/>
<dbReference type="HOGENOM" id="CLU_1255266_0_0_11"/>
<organism evidence="2 3">
    <name type="scientific">Slackia heliotrinireducens (strain ATCC 29202 / DSM 20476 / NCTC 11029 / RHS 1)</name>
    <name type="common">Peptococcus heliotrinreducens</name>
    <dbReference type="NCBI Taxonomy" id="471855"/>
    <lineage>
        <taxon>Bacteria</taxon>
        <taxon>Bacillati</taxon>
        <taxon>Actinomycetota</taxon>
        <taxon>Coriobacteriia</taxon>
        <taxon>Eggerthellales</taxon>
        <taxon>Eggerthellaceae</taxon>
        <taxon>Slackia</taxon>
    </lineage>
</organism>
<dbReference type="EMBL" id="CP001684">
    <property type="protein sequence ID" value="ACV21466.1"/>
    <property type="molecule type" value="Genomic_DNA"/>
</dbReference>
<proteinExistence type="predicted"/>
<feature type="region of interest" description="Disordered" evidence="1">
    <location>
        <begin position="112"/>
        <end position="220"/>
    </location>
</feature>
<gene>
    <name evidence="2" type="ordered locus">Shel_04050</name>
</gene>
<dbReference type="KEGG" id="shi:Shel_04050"/>
<accession>C7N2G0</accession>
<sequence>MTQAAYNGAVEKTLQTLGLDVLLRPKAFCSGLMDFAVGCDHMRDIQVLQTNASESMMRILHDASSADVAEMRLARGKVRMKLVEECLLANAVADRLSFALADGVCRVAFGTGLDGKAQSKPKSKPKAADRKKPDDARNPAAESGGKDVSEQKRTPQAAEPPKTPSGQGGTRLHDISKYKRSNNVTWKGVPVKSVADMPQPADDQASSPNARKYKRSGAGR</sequence>
<evidence type="ECO:0000313" key="3">
    <source>
        <dbReference type="Proteomes" id="UP000002026"/>
    </source>
</evidence>
<feature type="compositionally biased region" description="Basic and acidic residues" evidence="1">
    <location>
        <begin position="126"/>
        <end position="137"/>
    </location>
</feature>
<protein>
    <submittedName>
        <fullName evidence="2">Uncharacterized protein</fullName>
    </submittedName>
</protein>
<name>C7N2G0_SLAHD</name>
<dbReference type="Proteomes" id="UP000002026">
    <property type="component" value="Chromosome"/>
</dbReference>
<dbReference type="RefSeq" id="WP_012797573.1">
    <property type="nucleotide sequence ID" value="NC_013165.1"/>
</dbReference>
<feature type="compositionally biased region" description="Basic residues" evidence="1">
    <location>
        <begin position="211"/>
        <end position="220"/>
    </location>
</feature>
<evidence type="ECO:0000313" key="2">
    <source>
        <dbReference type="EMBL" id="ACV21466.1"/>
    </source>
</evidence>
<keyword evidence="3" id="KW-1185">Reference proteome</keyword>
<evidence type="ECO:0000256" key="1">
    <source>
        <dbReference type="SAM" id="MobiDB-lite"/>
    </source>
</evidence>